<keyword evidence="2" id="KW-1185">Reference proteome</keyword>
<gene>
    <name evidence="1" type="ORF">Pfra01_000529900</name>
</gene>
<dbReference type="AlphaFoldDB" id="A0A9W6X1N6"/>
<evidence type="ECO:0000313" key="1">
    <source>
        <dbReference type="EMBL" id="GMF27109.1"/>
    </source>
</evidence>
<sequence>MIRQAVWSELSNKLAWPVNPTTIQQVVRDKVAFLQAMGLKVTEHPSSSTLECWIPADAAVEFWKWKNRLCSAFGLTKFSGSKEQRFSRSGH</sequence>
<name>A0A9W6X1N6_9STRA</name>
<reference evidence="1" key="1">
    <citation type="submission" date="2023-04" db="EMBL/GenBank/DDBJ databases">
        <title>Phytophthora fragariaefolia NBRC 109709.</title>
        <authorList>
            <person name="Ichikawa N."/>
            <person name="Sato H."/>
            <person name="Tonouchi N."/>
        </authorList>
    </citation>
    <scope>NUCLEOTIDE SEQUENCE</scope>
    <source>
        <strain evidence="1">NBRC 109709</strain>
    </source>
</reference>
<comment type="caution">
    <text evidence="1">The sequence shown here is derived from an EMBL/GenBank/DDBJ whole genome shotgun (WGS) entry which is preliminary data.</text>
</comment>
<dbReference type="EMBL" id="BSXT01000427">
    <property type="protein sequence ID" value="GMF27109.1"/>
    <property type="molecule type" value="Genomic_DNA"/>
</dbReference>
<protein>
    <submittedName>
        <fullName evidence="1">Unnamed protein product</fullName>
    </submittedName>
</protein>
<accession>A0A9W6X1N6</accession>
<proteinExistence type="predicted"/>
<dbReference type="Proteomes" id="UP001165121">
    <property type="component" value="Unassembled WGS sequence"/>
</dbReference>
<organism evidence="1 2">
    <name type="scientific">Phytophthora fragariaefolia</name>
    <dbReference type="NCBI Taxonomy" id="1490495"/>
    <lineage>
        <taxon>Eukaryota</taxon>
        <taxon>Sar</taxon>
        <taxon>Stramenopiles</taxon>
        <taxon>Oomycota</taxon>
        <taxon>Peronosporomycetes</taxon>
        <taxon>Peronosporales</taxon>
        <taxon>Peronosporaceae</taxon>
        <taxon>Phytophthora</taxon>
    </lineage>
</organism>
<evidence type="ECO:0000313" key="2">
    <source>
        <dbReference type="Proteomes" id="UP001165121"/>
    </source>
</evidence>